<accession>A0A4Q0T798</accession>
<dbReference type="PANTHER" id="PTHR36924">
    <property type="entry name" value="ANTITOXIN HIGA-1"/>
    <property type="match status" value="1"/>
</dbReference>
<dbReference type="InterPro" id="IPR001387">
    <property type="entry name" value="Cro/C1-type_HTH"/>
</dbReference>
<organism evidence="3 4">
    <name type="scientific">Granulicella sibirica</name>
    <dbReference type="NCBI Taxonomy" id="2479048"/>
    <lineage>
        <taxon>Bacteria</taxon>
        <taxon>Pseudomonadati</taxon>
        <taxon>Acidobacteriota</taxon>
        <taxon>Terriglobia</taxon>
        <taxon>Terriglobales</taxon>
        <taxon>Acidobacteriaceae</taxon>
        <taxon>Granulicella</taxon>
    </lineage>
</organism>
<dbReference type="PANTHER" id="PTHR36924:SF1">
    <property type="entry name" value="ANTITOXIN HIGA-1"/>
    <property type="match status" value="1"/>
</dbReference>
<reference evidence="3 4" key="1">
    <citation type="submission" date="2018-11" db="EMBL/GenBank/DDBJ databases">
        <authorList>
            <person name="Mardanov A.V."/>
            <person name="Ravin N.V."/>
            <person name="Dedysh S.N."/>
        </authorList>
    </citation>
    <scope>NUCLEOTIDE SEQUENCE [LARGE SCALE GENOMIC DNA]</scope>
    <source>
        <strain evidence="3 4">AF10</strain>
    </source>
</reference>
<dbReference type="InterPro" id="IPR010982">
    <property type="entry name" value="Lambda_DNA-bd_dom_sf"/>
</dbReference>
<sequence>MAPDALSANALALALRVPATRISEIIRERRGITADTAFRLSVYFETTAEMWMDLQKAYELAQVEHGSLAQIKKEVQRRA</sequence>
<comment type="caution">
    <text evidence="3">The sequence shown here is derived from an EMBL/GenBank/DDBJ whole genome shotgun (WGS) entry which is preliminary data.</text>
</comment>
<evidence type="ECO:0000313" key="3">
    <source>
        <dbReference type="EMBL" id="RXH57471.1"/>
    </source>
</evidence>
<dbReference type="InterPro" id="IPR013430">
    <property type="entry name" value="Toxin_antidote_HigA"/>
</dbReference>
<dbReference type="PROSITE" id="PS50943">
    <property type="entry name" value="HTH_CROC1"/>
    <property type="match status" value="1"/>
</dbReference>
<keyword evidence="4" id="KW-1185">Reference proteome</keyword>
<dbReference type="GO" id="GO:0003677">
    <property type="term" value="F:DNA binding"/>
    <property type="evidence" value="ECO:0007669"/>
    <property type="project" value="UniProtKB-KW"/>
</dbReference>
<dbReference type="EMBL" id="RDSM01000001">
    <property type="protein sequence ID" value="RXH57471.1"/>
    <property type="molecule type" value="Genomic_DNA"/>
</dbReference>
<name>A0A4Q0T798_9BACT</name>
<evidence type="ECO:0000313" key="4">
    <source>
        <dbReference type="Proteomes" id="UP000289437"/>
    </source>
</evidence>
<dbReference type="NCBIfam" id="TIGR02607">
    <property type="entry name" value="antidote_HigA"/>
    <property type="match status" value="1"/>
</dbReference>
<feature type="domain" description="HTH cro/C1-type" evidence="2">
    <location>
        <begin position="6"/>
        <end position="51"/>
    </location>
</feature>
<protein>
    <submittedName>
        <fullName evidence="3">HigA protein (Antitoxin to HigB)</fullName>
    </submittedName>
</protein>
<reference evidence="4" key="2">
    <citation type="submission" date="2019-02" db="EMBL/GenBank/DDBJ databases">
        <title>Granulicella sibirica sp. nov., a psychrotolerant acidobacterium isolated from an organic soil layer in forested tundra, West Siberia.</title>
        <authorList>
            <person name="Oshkin I.Y."/>
            <person name="Kulichevskaya I.S."/>
            <person name="Rijpstra W.I.C."/>
            <person name="Sinninghe Damste J.S."/>
            <person name="Rakitin A.L."/>
            <person name="Ravin N.V."/>
            <person name="Dedysh S.N."/>
        </authorList>
    </citation>
    <scope>NUCLEOTIDE SEQUENCE [LARGE SCALE GENOMIC DNA]</scope>
    <source>
        <strain evidence="4">AF10</strain>
    </source>
</reference>
<dbReference type="AlphaFoldDB" id="A0A4Q0T798"/>
<keyword evidence="1" id="KW-0238">DNA-binding</keyword>
<evidence type="ECO:0000256" key="1">
    <source>
        <dbReference type="ARBA" id="ARBA00023125"/>
    </source>
</evidence>
<proteinExistence type="predicted"/>
<dbReference type="Gene3D" id="1.10.260.40">
    <property type="entry name" value="lambda repressor-like DNA-binding domains"/>
    <property type="match status" value="1"/>
</dbReference>
<dbReference type="Proteomes" id="UP000289437">
    <property type="component" value="Unassembled WGS sequence"/>
</dbReference>
<evidence type="ECO:0000259" key="2">
    <source>
        <dbReference type="PROSITE" id="PS50943"/>
    </source>
</evidence>
<dbReference type="SUPFAM" id="SSF47413">
    <property type="entry name" value="lambda repressor-like DNA-binding domains"/>
    <property type="match status" value="1"/>
</dbReference>
<gene>
    <name evidence="3" type="ORF">GRAN_0781</name>
</gene>